<proteinExistence type="inferred from homology"/>
<gene>
    <name evidence="4" type="ORF">AMR76_01155</name>
</gene>
<keyword evidence="3" id="KW-0812">Transmembrane</keyword>
<name>A0A0Q2N7X8_VIBFU</name>
<dbReference type="RefSeq" id="WP_055465002.1">
    <property type="nucleotide sequence ID" value="NZ_CAWQRI010000075.1"/>
</dbReference>
<keyword evidence="3" id="KW-0472">Membrane</keyword>
<evidence type="ECO:0000256" key="2">
    <source>
        <dbReference type="ARBA" id="ARBA00022729"/>
    </source>
</evidence>
<keyword evidence="3" id="KW-1133">Transmembrane helix</keyword>
<dbReference type="GO" id="GO:0007155">
    <property type="term" value="P:cell adhesion"/>
    <property type="evidence" value="ECO:0007669"/>
    <property type="project" value="InterPro"/>
</dbReference>
<evidence type="ECO:0000313" key="5">
    <source>
        <dbReference type="Proteomes" id="UP000051221"/>
    </source>
</evidence>
<evidence type="ECO:0000256" key="3">
    <source>
        <dbReference type="SAM" id="Phobius"/>
    </source>
</evidence>
<comment type="similarity">
    <text evidence="1">Belongs to the CsgA/CsgB family.</text>
</comment>
<comment type="caution">
    <text evidence="4">The sequence shown here is derived from an EMBL/GenBank/DDBJ whole genome shotgun (WGS) entry which is preliminary data.</text>
</comment>
<dbReference type="Proteomes" id="UP000051221">
    <property type="component" value="Unassembled WGS sequence"/>
</dbReference>
<protein>
    <submittedName>
        <fullName evidence="4">Curlin subunit CsgB</fullName>
    </submittedName>
</protein>
<sequence>MFVRITAYVMMLLMEVIVILMMSNMAWSQDRNNQTHDDIDTSVAYSWGGTAIGRFGTGMDDLSPFNELEDVITADNYAEVSMENAIGGEVTIEQYGRQAGNKAKVIQHDSRRSQATIWQEGSANTALITQTGNQNKAVIGQSGYGHEAWINQNGNFNVAAIIQTGAASSLSINQTGHNNQAYIVDKGGSNYGISQNGNDYLAIIGGSGINVYVTQY</sequence>
<evidence type="ECO:0000313" key="4">
    <source>
        <dbReference type="EMBL" id="KQH87927.1"/>
    </source>
</evidence>
<dbReference type="InParanoid" id="A0A0Q2N7X8"/>
<dbReference type="Pfam" id="PF07012">
    <property type="entry name" value="Curlin_rpt"/>
    <property type="match status" value="2"/>
</dbReference>
<dbReference type="InterPro" id="IPR009742">
    <property type="entry name" value="Curlin_rpt"/>
</dbReference>
<keyword evidence="2" id="KW-0732">Signal</keyword>
<organism evidence="4 5">
    <name type="scientific">Vibrio furnissii</name>
    <dbReference type="NCBI Taxonomy" id="29494"/>
    <lineage>
        <taxon>Bacteria</taxon>
        <taxon>Pseudomonadati</taxon>
        <taxon>Pseudomonadota</taxon>
        <taxon>Gammaproteobacteria</taxon>
        <taxon>Vibrionales</taxon>
        <taxon>Vibrionaceae</taxon>
        <taxon>Vibrio</taxon>
    </lineage>
</organism>
<feature type="transmembrane region" description="Helical" evidence="3">
    <location>
        <begin position="7"/>
        <end position="27"/>
    </location>
</feature>
<dbReference type="GO" id="GO:0009289">
    <property type="term" value="C:pilus"/>
    <property type="evidence" value="ECO:0007669"/>
    <property type="project" value="InterPro"/>
</dbReference>
<accession>A0A0Q2N7X8</accession>
<evidence type="ECO:0000256" key="1">
    <source>
        <dbReference type="ARBA" id="ARBA00009766"/>
    </source>
</evidence>
<dbReference type="AlphaFoldDB" id="A0A0Q2N7X8"/>
<dbReference type="EMBL" id="LKHS01000001">
    <property type="protein sequence ID" value="KQH87927.1"/>
    <property type="molecule type" value="Genomic_DNA"/>
</dbReference>
<reference evidence="4 5" key="1">
    <citation type="submission" date="2015-08" db="EMBL/GenBank/DDBJ databases">
        <title>Antibacterial properties of a collection of Vibrionaceae strains.</title>
        <authorList>
            <person name="Giubergia S."/>
        </authorList>
    </citation>
    <scope>NUCLEOTIDE SEQUENCE [LARGE SCALE GENOMIC DNA]</scope>
    <source>
        <strain evidence="4 5">S0821</strain>
    </source>
</reference>
<keyword evidence="5" id="KW-1185">Reference proteome</keyword>